<evidence type="ECO:0000259" key="2">
    <source>
        <dbReference type="Pfam" id="PF06724"/>
    </source>
</evidence>
<dbReference type="InterPro" id="IPR009597">
    <property type="entry name" value="DUF1206"/>
</dbReference>
<dbReference type="OrthoDB" id="4552598at2"/>
<feature type="transmembrane region" description="Helical" evidence="1">
    <location>
        <begin position="245"/>
        <end position="267"/>
    </location>
</feature>
<keyword evidence="1" id="KW-1133">Transmembrane helix</keyword>
<protein>
    <submittedName>
        <fullName evidence="3">DUF1206 domain-containing protein</fullName>
    </submittedName>
</protein>
<keyword evidence="4" id="KW-1185">Reference proteome</keyword>
<proteinExistence type="predicted"/>
<feature type="transmembrane region" description="Helical" evidence="1">
    <location>
        <begin position="108"/>
        <end position="127"/>
    </location>
</feature>
<dbReference type="EMBL" id="VDHJ01000016">
    <property type="protein sequence ID" value="TNL95085.1"/>
    <property type="molecule type" value="Genomic_DNA"/>
</dbReference>
<comment type="caution">
    <text evidence="3">The sequence shown here is derived from an EMBL/GenBank/DDBJ whole genome shotgun (WGS) entry which is preliminary data.</text>
</comment>
<dbReference type="AlphaFoldDB" id="A0A5C4U1N1"/>
<feature type="transmembrane region" description="Helical" evidence="1">
    <location>
        <begin position="147"/>
        <end position="174"/>
    </location>
</feature>
<feature type="transmembrane region" description="Helical" evidence="1">
    <location>
        <begin position="195"/>
        <end position="225"/>
    </location>
</feature>
<accession>A0A5C4U1N1</accession>
<dbReference type="Pfam" id="PF06724">
    <property type="entry name" value="DUF1206"/>
    <property type="match status" value="2"/>
</dbReference>
<evidence type="ECO:0000313" key="3">
    <source>
        <dbReference type="EMBL" id="TNL95085.1"/>
    </source>
</evidence>
<evidence type="ECO:0000256" key="1">
    <source>
        <dbReference type="SAM" id="Phobius"/>
    </source>
</evidence>
<gene>
    <name evidence="3" type="ORF">FHE74_09885</name>
</gene>
<feature type="domain" description="DUF1206" evidence="2">
    <location>
        <begin position="22"/>
        <end position="89"/>
    </location>
</feature>
<evidence type="ECO:0000313" key="4">
    <source>
        <dbReference type="Proteomes" id="UP000312032"/>
    </source>
</evidence>
<keyword evidence="1" id="KW-0812">Transmembrane</keyword>
<feature type="transmembrane region" description="Helical" evidence="1">
    <location>
        <begin position="66"/>
        <end position="87"/>
    </location>
</feature>
<feature type="domain" description="DUF1206" evidence="2">
    <location>
        <begin position="203"/>
        <end position="266"/>
    </location>
</feature>
<keyword evidence="1" id="KW-0472">Membrane</keyword>
<reference evidence="3 4" key="1">
    <citation type="submission" date="2019-06" db="EMBL/GenBank/DDBJ databases">
        <authorList>
            <person name="Li J."/>
        </authorList>
    </citation>
    <scope>NUCLEOTIDE SEQUENCE [LARGE SCALE GENOMIC DNA]</scope>
    <source>
        <strain evidence="3 4">LMG 28165</strain>
    </source>
</reference>
<sequence length="276" mass="29785">MTFQDWGRRVQRHPLYRAFVPVGLITFGLVYGIMGLIALQIAFSGGDDQYHASFHSALLAVARRPLGNVLLLVAVVGLVVVALWQVIEAGVGYRHLSGIRRFNRRIASVGRALLYLGVAAAALLVALEVRPGFAGFESGSGASWSSFVSWLFGFSGGRWAVCAGGLVVAGIGIGQIGRGLGRIFVDEFDGDVPRWIVALGMFSYVMLGMSLTLVGLLFSWAGVSAHPEWAGTMNHAFHFVVDQPLGRWLLVLIASGFIAFAVFCMAWSSRAFHALR</sequence>
<feature type="transmembrane region" description="Helical" evidence="1">
    <location>
        <begin position="18"/>
        <end position="46"/>
    </location>
</feature>
<dbReference type="Proteomes" id="UP000312032">
    <property type="component" value="Unassembled WGS sequence"/>
</dbReference>
<name>A0A5C4U1N1_9CORY</name>
<organism evidence="3 4">
    <name type="scientific">Corynebacterium tapiri</name>
    <dbReference type="NCBI Taxonomy" id="1448266"/>
    <lineage>
        <taxon>Bacteria</taxon>
        <taxon>Bacillati</taxon>
        <taxon>Actinomycetota</taxon>
        <taxon>Actinomycetes</taxon>
        <taxon>Mycobacteriales</taxon>
        <taxon>Corynebacteriaceae</taxon>
        <taxon>Corynebacterium</taxon>
    </lineage>
</organism>